<dbReference type="InterPro" id="IPR036300">
    <property type="entry name" value="MIR_dom_sf"/>
</dbReference>
<dbReference type="AlphaFoldDB" id="H2ZDZ4"/>
<evidence type="ECO:0000256" key="8">
    <source>
        <dbReference type="ARBA" id="ARBA00022737"/>
    </source>
</evidence>
<dbReference type="InParanoid" id="H2ZDZ4"/>
<evidence type="ECO:0000313" key="17">
    <source>
        <dbReference type="Ensembl" id="ENSCSAVP00000015810.1"/>
    </source>
</evidence>
<evidence type="ECO:0000256" key="11">
    <source>
        <dbReference type="ARBA" id="ARBA00023136"/>
    </source>
</evidence>
<evidence type="ECO:0000256" key="9">
    <source>
        <dbReference type="ARBA" id="ARBA00022824"/>
    </source>
</evidence>
<feature type="transmembrane region" description="Helical" evidence="15">
    <location>
        <begin position="214"/>
        <end position="237"/>
    </location>
</feature>
<evidence type="ECO:0000259" key="16">
    <source>
        <dbReference type="PROSITE" id="PS50919"/>
    </source>
</evidence>
<dbReference type="InterPro" id="IPR016093">
    <property type="entry name" value="MIR_motif"/>
</dbReference>
<evidence type="ECO:0000256" key="4">
    <source>
        <dbReference type="ARBA" id="ARBA00012839"/>
    </source>
</evidence>
<protein>
    <recommendedName>
        <fullName evidence="12">Protein O-mannosyl-transferase 2</fullName>
        <ecNumber evidence="4">2.4.1.109</ecNumber>
    </recommendedName>
</protein>
<name>H2ZDZ4_CIOSA</name>
<keyword evidence="9" id="KW-0256">Endoplasmic reticulum</keyword>
<feature type="transmembrane region" description="Helical" evidence="15">
    <location>
        <begin position="136"/>
        <end position="162"/>
    </location>
</feature>
<evidence type="ECO:0000256" key="14">
    <source>
        <dbReference type="ARBA" id="ARBA00045102"/>
    </source>
</evidence>
<reference evidence="17" key="2">
    <citation type="submission" date="2025-08" db="UniProtKB">
        <authorList>
            <consortium name="Ensembl"/>
        </authorList>
    </citation>
    <scope>IDENTIFICATION</scope>
</reference>
<dbReference type="InterPro" id="IPR027005">
    <property type="entry name" value="PMT-like"/>
</dbReference>
<comment type="pathway">
    <text evidence="2">Protein modification; protein glycosylation.</text>
</comment>
<dbReference type="InterPro" id="IPR032421">
    <property type="entry name" value="PMT_4TMC"/>
</dbReference>
<dbReference type="SUPFAM" id="SSF82109">
    <property type="entry name" value="MIR domain"/>
    <property type="match status" value="1"/>
</dbReference>
<keyword evidence="10 15" id="KW-1133">Transmembrane helix</keyword>
<dbReference type="UniPathway" id="UPA00378"/>
<keyword evidence="6" id="KW-0808">Transferase</keyword>
<feature type="transmembrane region" description="Helical" evidence="15">
    <location>
        <begin position="524"/>
        <end position="547"/>
    </location>
</feature>
<organism evidence="17 18">
    <name type="scientific">Ciona savignyi</name>
    <name type="common">Pacific transparent sea squirt</name>
    <dbReference type="NCBI Taxonomy" id="51511"/>
    <lineage>
        <taxon>Eukaryota</taxon>
        <taxon>Metazoa</taxon>
        <taxon>Chordata</taxon>
        <taxon>Tunicata</taxon>
        <taxon>Ascidiacea</taxon>
        <taxon>Phlebobranchia</taxon>
        <taxon>Cionidae</taxon>
        <taxon>Ciona</taxon>
    </lineage>
</organism>
<dbReference type="Pfam" id="PF02366">
    <property type="entry name" value="PMT"/>
    <property type="match status" value="1"/>
</dbReference>
<dbReference type="Gene3D" id="2.80.10.50">
    <property type="match status" value="1"/>
</dbReference>
<dbReference type="InterPro" id="IPR003342">
    <property type="entry name" value="ArnT-like_N"/>
</dbReference>
<keyword evidence="11 15" id="KW-0472">Membrane</keyword>
<dbReference type="STRING" id="51511.ENSCSAVP00000015810"/>
<comment type="catalytic activity">
    <reaction evidence="13">
        <text>a di-trans,poly-cis-dolichyl beta-D-mannosyl phosphate + L-threonyl-[protein] = 3-O-(alpha-D-mannosyl)-L-threonyl-[protein] + a di-trans,poly-cis-dolichyl phosphate + H(+)</text>
        <dbReference type="Rhea" id="RHEA:53396"/>
        <dbReference type="Rhea" id="RHEA-COMP:11060"/>
        <dbReference type="Rhea" id="RHEA-COMP:13547"/>
        <dbReference type="Rhea" id="RHEA-COMP:19498"/>
        <dbReference type="Rhea" id="RHEA-COMP:19501"/>
        <dbReference type="ChEBI" id="CHEBI:15378"/>
        <dbReference type="ChEBI" id="CHEBI:30013"/>
        <dbReference type="ChEBI" id="CHEBI:57683"/>
        <dbReference type="ChEBI" id="CHEBI:58211"/>
        <dbReference type="ChEBI" id="CHEBI:137323"/>
        <dbReference type="EC" id="2.4.1.109"/>
    </reaction>
</comment>
<feature type="transmembrane region" description="Helical" evidence="15">
    <location>
        <begin position="568"/>
        <end position="592"/>
    </location>
</feature>
<evidence type="ECO:0000256" key="13">
    <source>
        <dbReference type="ARBA" id="ARBA00045085"/>
    </source>
</evidence>
<dbReference type="GO" id="GO:0004169">
    <property type="term" value="F:dolichyl-phosphate-mannose-protein mannosyltransferase activity"/>
    <property type="evidence" value="ECO:0007669"/>
    <property type="project" value="UniProtKB-EC"/>
</dbReference>
<keyword evidence="8" id="KW-0677">Repeat</keyword>
<dbReference type="HOGENOM" id="CLU_008438_5_1_1"/>
<evidence type="ECO:0000256" key="10">
    <source>
        <dbReference type="ARBA" id="ARBA00022989"/>
    </source>
</evidence>
<evidence type="ECO:0000256" key="7">
    <source>
        <dbReference type="ARBA" id="ARBA00022692"/>
    </source>
</evidence>
<keyword evidence="7 15" id="KW-0812">Transmembrane</keyword>
<dbReference type="GeneTree" id="ENSGT00940000156829"/>
<comment type="subcellular location">
    <subcellularLocation>
        <location evidence="1">Endoplasmic reticulum membrane</location>
        <topology evidence="1">Multi-pass membrane protein</topology>
    </subcellularLocation>
</comment>
<evidence type="ECO:0000256" key="1">
    <source>
        <dbReference type="ARBA" id="ARBA00004477"/>
    </source>
</evidence>
<dbReference type="OMA" id="MCGWDDN"/>
<dbReference type="Pfam" id="PF16192">
    <property type="entry name" value="PMT_4TMC"/>
    <property type="match status" value="1"/>
</dbReference>
<comment type="catalytic activity">
    <reaction evidence="14">
        <text>a di-trans,poly-cis-dolichyl beta-D-mannosyl phosphate + L-seryl-[protein] = 3-O-(alpha-D-mannosyl)-L-seryl-[protein] + a di-trans,poly-cis-dolichyl phosphate + H(+)</text>
        <dbReference type="Rhea" id="RHEA:17377"/>
        <dbReference type="Rhea" id="RHEA-COMP:9863"/>
        <dbReference type="Rhea" id="RHEA-COMP:13546"/>
        <dbReference type="Rhea" id="RHEA-COMP:19498"/>
        <dbReference type="Rhea" id="RHEA-COMP:19501"/>
        <dbReference type="ChEBI" id="CHEBI:15378"/>
        <dbReference type="ChEBI" id="CHEBI:29999"/>
        <dbReference type="ChEBI" id="CHEBI:57683"/>
        <dbReference type="ChEBI" id="CHEBI:58211"/>
        <dbReference type="ChEBI" id="CHEBI:137321"/>
        <dbReference type="EC" id="2.4.1.109"/>
    </reaction>
</comment>
<dbReference type="Ensembl" id="ENSCSAVT00000015989.1">
    <property type="protein sequence ID" value="ENSCSAVP00000015810.1"/>
    <property type="gene ID" value="ENSCSAVG00000009293.1"/>
</dbReference>
<feature type="transmembrane region" description="Helical" evidence="15">
    <location>
        <begin position="83"/>
        <end position="101"/>
    </location>
</feature>
<dbReference type="PROSITE" id="PS50919">
    <property type="entry name" value="MIR"/>
    <property type="match status" value="1"/>
</dbReference>
<dbReference type="Pfam" id="PF02815">
    <property type="entry name" value="MIR"/>
    <property type="match status" value="1"/>
</dbReference>
<evidence type="ECO:0000256" key="3">
    <source>
        <dbReference type="ARBA" id="ARBA00007222"/>
    </source>
</evidence>
<keyword evidence="5" id="KW-0328">Glycosyltransferase</keyword>
<evidence type="ECO:0000256" key="2">
    <source>
        <dbReference type="ARBA" id="ARBA00004922"/>
    </source>
</evidence>
<dbReference type="GO" id="GO:0005789">
    <property type="term" value="C:endoplasmic reticulum membrane"/>
    <property type="evidence" value="ECO:0007669"/>
    <property type="project" value="UniProtKB-SubCell"/>
</dbReference>
<evidence type="ECO:0000256" key="5">
    <source>
        <dbReference type="ARBA" id="ARBA00022676"/>
    </source>
</evidence>
<dbReference type="PANTHER" id="PTHR10050:SF46">
    <property type="entry name" value="PROTEIN O-MANNOSYL-TRANSFERASE 2"/>
    <property type="match status" value="1"/>
</dbReference>
<reference evidence="18" key="1">
    <citation type="submission" date="2003-08" db="EMBL/GenBank/DDBJ databases">
        <authorList>
            <person name="Birren B."/>
            <person name="Nusbaum C."/>
            <person name="Abebe A."/>
            <person name="Abouelleil A."/>
            <person name="Adekoya E."/>
            <person name="Ait-zahra M."/>
            <person name="Allen N."/>
            <person name="Allen T."/>
            <person name="An P."/>
            <person name="Anderson M."/>
            <person name="Anderson S."/>
            <person name="Arachchi H."/>
            <person name="Armbruster J."/>
            <person name="Bachantsang P."/>
            <person name="Baldwin J."/>
            <person name="Barry A."/>
            <person name="Bayul T."/>
            <person name="Blitshsteyn B."/>
            <person name="Bloom T."/>
            <person name="Blye J."/>
            <person name="Boguslavskiy L."/>
            <person name="Borowsky M."/>
            <person name="Boukhgalter B."/>
            <person name="Brunache A."/>
            <person name="Butler J."/>
            <person name="Calixte N."/>
            <person name="Calvo S."/>
            <person name="Camarata J."/>
            <person name="Campo K."/>
            <person name="Chang J."/>
            <person name="Cheshatsang Y."/>
            <person name="Citroen M."/>
            <person name="Collymore A."/>
            <person name="Considine T."/>
            <person name="Cook A."/>
            <person name="Cooke P."/>
            <person name="Corum B."/>
            <person name="Cuomo C."/>
            <person name="David R."/>
            <person name="Dawoe T."/>
            <person name="Degray S."/>
            <person name="Dodge S."/>
            <person name="Dooley K."/>
            <person name="Dorje P."/>
            <person name="Dorjee K."/>
            <person name="Dorris L."/>
            <person name="Duffey N."/>
            <person name="Dupes A."/>
            <person name="Elkins T."/>
            <person name="Engels R."/>
            <person name="Erickson J."/>
            <person name="Farina A."/>
            <person name="Faro S."/>
            <person name="Ferreira P."/>
            <person name="Fischer H."/>
            <person name="Fitzgerald M."/>
            <person name="Foley K."/>
            <person name="Gage D."/>
            <person name="Galagan J."/>
            <person name="Gearin G."/>
            <person name="Gnerre S."/>
            <person name="Gnirke A."/>
            <person name="Goyette A."/>
            <person name="Graham J."/>
            <person name="Grandbois E."/>
            <person name="Gyaltsen K."/>
            <person name="Hafez N."/>
            <person name="Hagopian D."/>
            <person name="Hagos B."/>
            <person name="Hall J."/>
            <person name="Hatcher B."/>
            <person name="Heller A."/>
            <person name="Higgins H."/>
            <person name="Honan T."/>
            <person name="Horn A."/>
            <person name="Houde N."/>
            <person name="Hughes L."/>
            <person name="Hulme W."/>
            <person name="Husby E."/>
            <person name="Iliev I."/>
            <person name="Jaffe D."/>
            <person name="Jones C."/>
            <person name="Kamal M."/>
            <person name="Kamat A."/>
            <person name="Kamvysselis M."/>
            <person name="Karlsson E."/>
            <person name="Kells C."/>
            <person name="Kieu A."/>
            <person name="Kisner P."/>
            <person name="Kodira C."/>
            <person name="Kulbokas E."/>
            <person name="Labutti K."/>
            <person name="Lama D."/>
            <person name="Landers T."/>
            <person name="Leger J."/>
            <person name="Levine S."/>
            <person name="Lewis D."/>
            <person name="Lewis T."/>
            <person name="Lindblad-toh K."/>
            <person name="Liu X."/>
            <person name="Lokyitsang T."/>
            <person name="Lokyitsang Y."/>
            <person name="Lucien O."/>
            <person name="Lui A."/>
            <person name="Ma L.J."/>
            <person name="Mabbitt R."/>
            <person name="Macdonald J."/>
            <person name="Maclean C."/>
            <person name="Major J."/>
            <person name="Manning J."/>
            <person name="Marabella R."/>
            <person name="Maru K."/>
            <person name="Matthews C."/>
            <person name="Mauceli E."/>
            <person name="Mccarthy M."/>
            <person name="Mcdonough S."/>
            <person name="Mcghee T."/>
            <person name="Meldrim J."/>
            <person name="Meneus L."/>
            <person name="Mesirov J."/>
            <person name="Mihalev A."/>
            <person name="Mihova T."/>
            <person name="Mikkelsen T."/>
            <person name="Mlenga V."/>
            <person name="Moru K."/>
            <person name="Mozes J."/>
            <person name="Mulrain L."/>
            <person name="Munson G."/>
            <person name="Naylor J."/>
            <person name="Newes C."/>
            <person name="Nguyen C."/>
            <person name="Nguyen N."/>
            <person name="Nguyen T."/>
            <person name="Nicol R."/>
            <person name="Nielsen C."/>
            <person name="Nizzari M."/>
            <person name="Norbu C."/>
            <person name="Norbu N."/>
            <person name="O'donnell P."/>
            <person name="Okoawo O."/>
            <person name="O'leary S."/>
            <person name="Omotosho B."/>
            <person name="O'neill K."/>
            <person name="Osman S."/>
            <person name="Parker S."/>
            <person name="Perrin D."/>
            <person name="Phunkhang P."/>
            <person name="Piqani B."/>
            <person name="Purcell S."/>
            <person name="Rachupka T."/>
            <person name="Ramasamy U."/>
            <person name="Rameau R."/>
            <person name="Ray V."/>
            <person name="Raymond C."/>
            <person name="Retta R."/>
            <person name="Richardson S."/>
            <person name="Rise C."/>
            <person name="Rodriguez J."/>
            <person name="Rogers J."/>
            <person name="Rogov P."/>
            <person name="Rutman M."/>
            <person name="Schupbach R."/>
            <person name="Seaman C."/>
            <person name="Settipalli S."/>
            <person name="Sharpe T."/>
            <person name="Sheridan J."/>
            <person name="Sherpa N."/>
            <person name="Shi J."/>
            <person name="Smirnov S."/>
            <person name="Smith C."/>
            <person name="Sougnez C."/>
            <person name="Spencer B."/>
            <person name="Stalker J."/>
            <person name="Stange-thomann N."/>
            <person name="Stavropoulos S."/>
            <person name="Stetson K."/>
            <person name="Stone C."/>
            <person name="Stone S."/>
            <person name="Stubbs M."/>
            <person name="Talamas J."/>
            <person name="Tchuinga P."/>
            <person name="Tenzing P."/>
            <person name="Tesfaye S."/>
            <person name="Theodore J."/>
            <person name="Thoulutsang Y."/>
            <person name="Topham K."/>
            <person name="Towey S."/>
            <person name="Tsamla T."/>
            <person name="Tsomo N."/>
            <person name="Vallee D."/>
            <person name="Vassiliev H."/>
            <person name="Venkataraman V."/>
            <person name="Vinson J."/>
            <person name="Vo A."/>
            <person name="Wade C."/>
            <person name="Wang S."/>
            <person name="Wangchuk T."/>
            <person name="Wangdi T."/>
            <person name="Whittaker C."/>
            <person name="Wilkinson J."/>
            <person name="Wu Y."/>
            <person name="Wyman D."/>
            <person name="Yadav S."/>
            <person name="Yang S."/>
            <person name="Yang X."/>
            <person name="Yeager S."/>
            <person name="Yee E."/>
            <person name="Young G."/>
            <person name="Zainoun J."/>
            <person name="Zembeck L."/>
            <person name="Zimmer A."/>
            <person name="Zody M."/>
            <person name="Lander E."/>
        </authorList>
    </citation>
    <scope>NUCLEOTIDE SEQUENCE [LARGE SCALE GENOMIC DNA]</scope>
</reference>
<dbReference type="SMART" id="SM00472">
    <property type="entry name" value="MIR"/>
    <property type="match status" value="2"/>
</dbReference>
<evidence type="ECO:0000256" key="12">
    <source>
        <dbReference type="ARBA" id="ARBA00039583"/>
    </source>
</evidence>
<dbReference type="eggNOG" id="KOG3359">
    <property type="taxonomic scope" value="Eukaryota"/>
</dbReference>
<dbReference type="Proteomes" id="UP000007875">
    <property type="component" value="Unassembled WGS sequence"/>
</dbReference>
<accession>H2ZDZ4</accession>
<keyword evidence="18" id="KW-1185">Reference proteome</keyword>
<dbReference type="PANTHER" id="PTHR10050">
    <property type="entry name" value="DOLICHYL-PHOSPHATE-MANNOSE--PROTEIN MANNOSYLTRANSFERASE"/>
    <property type="match status" value="1"/>
</dbReference>
<comment type="similarity">
    <text evidence="3">Belongs to the glycosyltransferase 39 family.</text>
</comment>
<feature type="transmembrane region" description="Helical" evidence="15">
    <location>
        <begin position="107"/>
        <end position="129"/>
    </location>
</feature>
<feature type="domain" description="MIR" evidence="16">
    <location>
        <begin position="397"/>
        <end position="454"/>
    </location>
</feature>
<dbReference type="FunCoup" id="H2ZDZ4">
    <property type="interactions" value="22"/>
</dbReference>
<sequence>RLYKVNEPDYVTWDEVHFGKMAGFYLNQTFFFDVHPPLGKLMIALSGYLSGYDGAFSFTNPGDSYRNNNGILLVPYTTMRSHCAVIGSFVVSLCFVITLTISGRLSAALLAAAFLVFDTGLITLSQYILLDPMLLFFIFLSICCTVKMSACQGNFTATWWFWLISSGVSLGCTISVKLVGLFSVGFIGLWTVADLWKMLGRVEIVPMLLFIKHLIARVIGLIFTPIAVYVAIFYIHFHVACHTGKAVVFYSTHFQASLKNHPLYNTTIPMYVRPNSTIALRAKHYDMEFLHSHPFNYPDSTFQQVVTGYAHREESNHWNIRSLKNSDSRHIRNGDIVQLIHAGTSQLLVLGSTKDGQWLRAMKKKRHFMVGAAGPSNQLQPGAGEWRVETQETKQFPAKLRALESRVKLVNVAAGCCLHISDHTLPAWGANHKEITCTSEKKSQDRCIWTIKTTGSDENEPTIELGMGFIGKLIESHQVMLYMNNKLKSVRGEQTSKPWHWPINFKGQLFSKNEDGIILLGTPFIWHLNLIMVPVFAFLYLLTYILQKRGYTIEIPRSKHSSRDFSRTINRTFDSCLWCLIAWLIHFAPFFLMNRVLFLHHYFPAHIFLCLFSSILVDFL</sequence>
<dbReference type="EC" id="2.4.1.109" evidence="4"/>
<proteinExistence type="inferred from homology"/>
<evidence type="ECO:0000313" key="18">
    <source>
        <dbReference type="Proteomes" id="UP000007875"/>
    </source>
</evidence>
<evidence type="ECO:0000256" key="15">
    <source>
        <dbReference type="SAM" id="Phobius"/>
    </source>
</evidence>
<feature type="transmembrane region" description="Helical" evidence="15">
    <location>
        <begin position="168"/>
        <end position="193"/>
    </location>
</feature>
<evidence type="ECO:0000256" key="6">
    <source>
        <dbReference type="ARBA" id="ARBA00022679"/>
    </source>
</evidence>
<reference evidence="17" key="3">
    <citation type="submission" date="2025-09" db="UniProtKB">
        <authorList>
            <consortium name="Ensembl"/>
        </authorList>
    </citation>
    <scope>IDENTIFICATION</scope>
</reference>